<dbReference type="InterPro" id="IPR004812">
    <property type="entry name" value="Efflux_drug-R_Bcr/CmlA"/>
</dbReference>
<keyword evidence="3 8" id="KW-0813">Transport</keyword>
<keyword evidence="7 8" id="KW-0472">Membrane</keyword>
<feature type="transmembrane region" description="Helical" evidence="8">
    <location>
        <begin position="350"/>
        <end position="368"/>
    </location>
</feature>
<dbReference type="PANTHER" id="PTHR23502">
    <property type="entry name" value="MAJOR FACILITATOR SUPERFAMILY"/>
    <property type="match status" value="1"/>
</dbReference>
<evidence type="ECO:0000256" key="1">
    <source>
        <dbReference type="ARBA" id="ARBA00004651"/>
    </source>
</evidence>
<gene>
    <name evidence="10" type="ORF">J3998_06890</name>
</gene>
<keyword evidence="5 8" id="KW-0812">Transmembrane</keyword>
<organism evidence="10 11">
    <name type="scientific">Thiomicrorhabdus marina</name>
    <dbReference type="NCBI Taxonomy" id="2818442"/>
    <lineage>
        <taxon>Bacteria</taxon>
        <taxon>Pseudomonadati</taxon>
        <taxon>Pseudomonadota</taxon>
        <taxon>Gammaproteobacteria</taxon>
        <taxon>Thiotrichales</taxon>
        <taxon>Piscirickettsiaceae</taxon>
        <taxon>Thiomicrorhabdus</taxon>
    </lineage>
</organism>
<feature type="transmembrane region" description="Helical" evidence="8">
    <location>
        <begin position="48"/>
        <end position="67"/>
    </location>
</feature>
<keyword evidence="4" id="KW-1003">Cell membrane</keyword>
<protein>
    <recommendedName>
        <fullName evidence="8">Bcr/CflA family efflux transporter</fullName>
    </recommendedName>
</protein>
<reference evidence="10 11" key="1">
    <citation type="submission" date="2021-03" db="EMBL/GenBank/DDBJ databases">
        <title>Thiomicrorhabdus sp.nov.,novel sulfur-oxidizing bacteria isolated from coastal sediment.</title>
        <authorList>
            <person name="Liu X."/>
        </authorList>
    </citation>
    <scope>NUCLEOTIDE SEQUENCE [LARGE SCALE GENOMIC DNA]</scope>
    <source>
        <strain evidence="10 11">6S2-11</strain>
    </source>
</reference>
<feature type="transmembrane region" description="Helical" evidence="8">
    <location>
        <begin position="137"/>
        <end position="156"/>
    </location>
</feature>
<sequence>MSIQKTAISPLWLITVVAVVSMLAPFSIDTYLPSFPAIEAELDVSRHVLTQSLAVYLGCFALATLIWGPLADRFGRRKIVLISLLGYLGAALLCALAQDYQHLLIGRALQGIMAAGSLVASRAMIRDYFSGARAQSALAVVMMLFTVAPAIAPIIGGYLEVHFGWRSVFYFLAFYALVLWLMFAWQIAETQDPEHVQSIHPKQLLRSYTDTLKHPLFLRLALLQGLLIGGFFIYVASSASLIYEHLGWQEQDFWRLFIPMVGGILLGSMLSHRLAEKTLPIKLVSQALLIAFVAIAINSSIHLIGDTSAFWAIAPLSVYALGFALANPGLSVLGLDCLPNKRGMAASLQSLMQMGTAALVTALVVPWVEHSLLAMALAQAAMLVIAVLLWWSLHRRPSFQHLTHSH</sequence>
<dbReference type="Pfam" id="PF07690">
    <property type="entry name" value="MFS_1"/>
    <property type="match status" value="1"/>
</dbReference>
<evidence type="ECO:0000256" key="4">
    <source>
        <dbReference type="ARBA" id="ARBA00022475"/>
    </source>
</evidence>
<dbReference type="SUPFAM" id="SSF103473">
    <property type="entry name" value="MFS general substrate transporter"/>
    <property type="match status" value="1"/>
</dbReference>
<evidence type="ECO:0000313" key="10">
    <source>
        <dbReference type="EMBL" id="MBO1927301.1"/>
    </source>
</evidence>
<evidence type="ECO:0000256" key="2">
    <source>
        <dbReference type="ARBA" id="ARBA00006236"/>
    </source>
</evidence>
<feature type="transmembrane region" description="Helical" evidence="8">
    <location>
        <begin position="374"/>
        <end position="393"/>
    </location>
</feature>
<dbReference type="RefSeq" id="WP_208149127.1">
    <property type="nucleotide sequence ID" value="NZ_JAGETV010000009.1"/>
</dbReference>
<dbReference type="InterPro" id="IPR011701">
    <property type="entry name" value="MFS"/>
</dbReference>
<feature type="transmembrane region" description="Helical" evidence="8">
    <location>
        <begin position="216"/>
        <end position="236"/>
    </location>
</feature>
<comment type="subcellular location">
    <subcellularLocation>
        <location evidence="8">Cell inner membrane</location>
        <topology evidence="8">Multi-pass membrane protein</topology>
    </subcellularLocation>
    <subcellularLocation>
        <location evidence="1">Cell membrane</location>
        <topology evidence="1">Multi-pass membrane protein</topology>
    </subcellularLocation>
</comment>
<feature type="transmembrane region" description="Helical" evidence="8">
    <location>
        <begin position="7"/>
        <end position="28"/>
    </location>
</feature>
<keyword evidence="6 8" id="KW-1133">Transmembrane helix</keyword>
<dbReference type="NCBIfam" id="TIGR00710">
    <property type="entry name" value="efflux_Bcr_CflA"/>
    <property type="match status" value="1"/>
</dbReference>
<keyword evidence="11" id="KW-1185">Reference proteome</keyword>
<evidence type="ECO:0000256" key="3">
    <source>
        <dbReference type="ARBA" id="ARBA00022448"/>
    </source>
</evidence>
<dbReference type="PANTHER" id="PTHR23502:SF132">
    <property type="entry name" value="POLYAMINE TRANSPORTER 2-RELATED"/>
    <property type="match status" value="1"/>
</dbReference>
<evidence type="ECO:0000256" key="8">
    <source>
        <dbReference type="RuleBase" id="RU365088"/>
    </source>
</evidence>
<evidence type="ECO:0000259" key="9">
    <source>
        <dbReference type="PROSITE" id="PS50850"/>
    </source>
</evidence>
<keyword evidence="8" id="KW-0997">Cell inner membrane</keyword>
<feature type="transmembrane region" description="Helical" evidence="8">
    <location>
        <begin position="256"/>
        <end position="275"/>
    </location>
</feature>
<dbReference type="InterPro" id="IPR036259">
    <property type="entry name" value="MFS_trans_sf"/>
</dbReference>
<dbReference type="EMBL" id="JAGETV010000009">
    <property type="protein sequence ID" value="MBO1927301.1"/>
    <property type="molecule type" value="Genomic_DNA"/>
</dbReference>
<comment type="caution">
    <text evidence="10">The sequence shown here is derived from an EMBL/GenBank/DDBJ whole genome shotgun (WGS) entry which is preliminary data.</text>
</comment>
<feature type="transmembrane region" description="Helical" evidence="8">
    <location>
        <begin position="104"/>
        <end position="125"/>
    </location>
</feature>
<feature type="transmembrane region" description="Helical" evidence="8">
    <location>
        <begin position="287"/>
        <end position="304"/>
    </location>
</feature>
<evidence type="ECO:0000256" key="6">
    <source>
        <dbReference type="ARBA" id="ARBA00022989"/>
    </source>
</evidence>
<feature type="transmembrane region" description="Helical" evidence="8">
    <location>
        <begin position="168"/>
        <end position="188"/>
    </location>
</feature>
<name>A0ABS3Q4V0_9GAMM</name>
<dbReference type="CDD" id="cd17320">
    <property type="entry name" value="MFS_MdfA_MDR_like"/>
    <property type="match status" value="1"/>
</dbReference>
<evidence type="ECO:0000313" key="11">
    <source>
        <dbReference type="Proteomes" id="UP000664835"/>
    </source>
</evidence>
<feature type="transmembrane region" description="Helical" evidence="8">
    <location>
        <begin position="316"/>
        <end position="338"/>
    </location>
</feature>
<evidence type="ECO:0000256" key="5">
    <source>
        <dbReference type="ARBA" id="ARBA00022692"/>
    </source>
</evidence>
<dbReference type="PROSITE" id="PS50850">
    <property type="entry name" value="MFS"/>
    <property type="match status" value="1"/>
</dbReference>
<dbReference type="Gene3D" id="1.20.1720.10">
    <property type="entry name" value="Multidrug resistance protein D"/>
    <property type="match status" value="1"/>
</dbReference>
<dbReference type="InterPro" id="IPR020846">
    <property type="entry name" value="MFS_dom"/>
</dbReference>
<dbReference type="Proteomes" id="UP000664835">
    <property type="component" value="Unassembled WGS sequence"/>
</dbReference>
<evidence type="ECO:0000256" key="7">
    <source>
        <dbReference type="ARBA" id="ARBA00023136"/>
    </source>
</evidence>
<accession>A0ABS3Q4V0</accession>
<proteinExistence type="inferred from homology"/>
<feature type="transmembrane region" description="Helical" evidence="8">
    <location>
        <begin position="79"/>
        <end position="98"/>
    </location>
</feature>
<feature type="domain" description="Major facilitator superfamily (MFS) profile" evidence="9">
    <location>
        <begin position="13"/>
        <end position="398"/>
    </location>
</feature>
<comment type="similarity">
    <text evidence="2 8">Belongs to the major facilitator superfamily. Bcr/CmlA family.</text>
</comment>